<name>A0A1Y3E745_9BILA</name>
<dbReference type="EMBL" id="LVZM01022137">
    <property type="protein sequence ID" value="OUC40923.1"/>
    <property type="molecule type" value="Genomic_DNA"/>
</dbReference>
<comment type="caution">
    <text evidence="1">The sequence shown here is derived from an EMBL/GenBank/DDBJ whole genome shotgun (WGS) entry which is preliminary data.</text>
</comment>
<dbReference type="AlphaFoldDB" id="A0A1Y3E745"/>
<sequence length="52" mass="5504">MGRTVQMLLHEAVSNGKKVASEGTRNLCHVDKPVVAAKPGKGFTWCAVPNLG</sequence>
<proteinExistence type="predicted"/>
<accession>A0A1Y3E745</accession>
<dbReference type="Proteomes" id="UP000243006">
    <property type="component" value="Unassembled WGS sequence"/>
</dbReference>
<feature type="non-terminal residue" evidence="1">
    <location>
        <position position="52"/>
    </location>
</feature>
<protein>
    <submittedName>
        <fullName evidence="1">Uncharacterized protein</fullName>
    </submittedName>
</protein>
<reference evidence="1 2" key="1">
    <citation type="submission" date="2015-04" db="EMBL/GenBank/DDBJ databases">
        <title>Draft genome of the roundworm Trichinella nativa.</title>
        <authorList>
            <person name="Mitreva M."/>
        </authorList>
    </citation>
    <scope>NUCLEOTIDE SEQUENCE [LARGE SCALE GENOMIC DNA]</scope>
    <source>
        <strain evidence="1 2">ISS45</strain>
    </source>
</reference>
<gene>
    <name evidence="1" type="ORF">D917_03720</name>
</gene>
<evidence type="ECO:0000313" key="1">
    <source>
        <dbReference type="EMBL" id="OUC40923.1"/>
    </source>
</evidence>
<organism evidence="1 2">
    <name type="scientific">Trichinella nativa</name>
    <dbReference type="NCBI Taxonomy" id="6335"/>
    <lineage>
        <taxon>Eukaryota</taxon>
        <taxon>Metazoa</taxon>
        <taxon>Ecdysozoa</taxon>
        <taxon>Nematoda</taxon>
        <taxon>Enoplea</taxon>
        <taxon>Dorylaimia</taxon>
        <taxon>Trichinellida</taxon>
        <taxon>Trichinellidae</taxon>
        <taxon>Trichinella</taxon>
    </lineage>
</organism>
<evidence type="ECO:0000313" key="2">
    <source>
        <dbReference type="Proteomes" id="UP000243006"/>
    </source>
</evidence>